<comment type="subcellular location">
    <subcellularLocation>
        <location evidence="9">Cell membrane</location>
        <topology evidence="9">Multi-pass membrane protein</topology>
    </subcellularLocation>
</comment>
<keyword evidence="8 9" id="KW-0472">Membrane</keyword>
<dbReference type="EC" id="3.4.23.36" evidence="9"/>
<comment type="function">
    <text evidence="9 10">This protein specifically catalyzes the removal of signal peptides from prolipoproteins.</text>
</comment>
<evidence type="ECO:0000256" key="6">
    <source>
        <dbReference type="ARBA" id="ARBA00022801"/>
    </source>
</evidence>
<evidence type="ECO:0000256" key="5">
    <source>
        <dbReference type="ARBA" id="ARBA00022750"/>
    </source>
</evidence>
<proteinExistence type="inferred from homology"/>
<keyword evidence="7 9" id="KW-1133">Transmembrane helix</keyword>
<evidence type="ECO:0000256" key="4">
    <source>
        <dbReference type="ARBA" id="ARBA00022692"/>
    </source>
</evidence>
<evidence type="ECO:0000256" key="11">
    <source>
        <dbReference type="RuleBase" id="RU004181"/>
    </source>
</evidence>
<keyword evidence="13" id="KW-1185">Reference proteome</keyword>
<dbReference type="PRINTS" id="PR00781">
    <property type="entry name" value="LIPOSIGPTASE"/>
</dbReference>
<dbReference type="InterPro" id="IPR001872">
    <property type="entry name" value="Peptidase_A8"/>
</dbReference>
<dbReference type="PANTHER" id="PTHR33695:SF1">
    <property type="entry name" value="LIPOPROTEIN SIGNAL PEPTIDASE"/>
    <property type="match status" value="1"/>
</dbReference>
<dbReference type="AlphaFoldDB" id="A0A4Y6PV60"/>
<keyword evidence="3 9" id="KW-0645">Protease</keyword>
<name>A0A4Y6PV60_PERCE</name>
<dbReference type="EMBL" id="CP041186">
    <property type="protein sequence ID" value="QDG51999.1"/>
    <property type="molecule type" value="Genomic_DNA"/>
</dbReference>
<comment type="pathway">
    <text evidence="9">Protein modification; lipoprotein biosynthesis (signal peptide cleavage).</text>
</comment>
<dbReference type="OrthoDB" id="9810259at2"/>
<organism evidence="12 13">
    <name type="scientific">Persicimonas caeni</name>
    <dbReference type="NCBI Taxonomy" id="2292766"/>
    <lineage>
        <taxon>Bacteria</taxon>
        <taxon>Deltaproteobacteria</taxon>
        <taxon>Bradymonadales</taxon>
        <taxon>Bradymonadaceae</taxon>
        <taxon>Persicimonas</taxon>
    </lineage>
</organism>
<reference evidence="12 13" key="1">
    <citation type="submission" date="2019-06" db="EMBL/GenBank/DDBJ databases">
        <title>Persicimonas caeni gen. nov., sp. nov., a predatory bacterium isolated from solar saltern.</title>
        <authorList>
            <person name="Wang S."/>
        </authorList>
    </citation>
    <scope>NUCLEOTIDE SEQUENCE [LARGE SCALE GENOMIC DNA]</scope>
    <source>
        <strain evidence="12 13">YN101</strain>
    </source>
</reference>
<evidence type="ECO:0000256" key="7">
    <source>
        <dbReference type="ARBA" id="ARBA00022989"/>
    </source>
</evidence>
<keyword evidence="2 9" id="KW-1003">Cell membrane</keyword>
<feature type="active site" evidence="9">
    <location>
        <position position="194"/>
    </location>
</feature>
<dbReference type="GO" id="GO:0004190">
    <property type="term" value="F:aspartic-type endopeptidase activity"/>
    <property type="evidence" value="ECO:0007669"/>
    <property type="project" value="UniProtKB-UniRule"/>
</dbReference>
<evidence type="ECO:0000256" key="10">
    <source>
        <dbReference type="RuleBase" id="RU000594"/>
    </source>
</evidence>
<feature type="transmembrane region" description="Helical" evidence="9">
    <location>
        <begin position="204"/>
        <end position="225"/>
    </location>
</feature>
<evidence type="ECO:0000313" key="13">
    <source>
        <dbReference type="Proteomes" id="UP000315995"/>
    </source>
</evidence>
<feature type="transmembrane region" description="Helical" evidence="9">
    <location>
        <begin position="138"/>
        <end position="158"/>
    </location>
</feature>
<dbReference type="Proteomes" id="UP000315995">
    <property type="component" value="Chromosome"/>
</dbReference>
<gene>
    <name evidence="9 12" type="primary">lspA</name>
    <name evidence="12" type="ORF">FIV42_15000</name>
</gene>
<comment type="similarity">
    <text evidence="1 9 11">Belongs to the peptidase A8 family.</text>
</comment>
<dbReference type="HAMAP" id="MF_00161">
    <property type="entry name" value="LspA"/>
    <property type="match status" value="1"/>
</dbReference>
<keyword evidence="6 9" id="KW-0378">Hydrolase</keyword>
<evidence type="ECO:0000256" key="1">
    <source>
        <dbReference type="ARBA" id="ARBA00006139"/>
    </source>
</evidence>
<dbReference type="NCBIfam" id="TIGR00077">
    <property type="entry name" value="lspA"/>
    <property type="match status" value="1"/>
</dbReference>
<dbReference type="PANTHER" id="PTHR33695">
    <property type="entry name" value="LIPOPROTEIN SIGNAL PEPTIDASE"/>
    <property type="match status" value="1"/>
</dbReference>
<sequence length="246" mass="27875">MKPNVKKYILFFVVMLVGVGLDQWSKDYAADRLATVRPGYVHHPVVLEVDESDKGETVEEFLAGEFTSNDADEIATVANYHTRTADGVPLKGDMQVEPGQEIEVTNRKVVVIQDYWDFQYTENPGAAFGLLADGNKEWRVPFFVVVSLIAVVMILYILHGVYWEQQILVWGLSFIASGAVGNFIDRIRFGYVIDFIVWKYTNEYRWPTFNIADALICIGVALMAIELIRDAFRPRGKDEEPAKVEA</sequence>
<protein>
    <recommendedName>
        <fullName evidence="9">Lipoprotein signal peptidase</fullName>
        <ecNumber evidence="9">3.4.23.36</ecNumber>
    </recommendedName>
    <alternativeName>
        <fullName evidence="9">Prolipoprotein signal peptidase</fullName>
    </alternativeName>
    <alternativeName>
        <fullName evidence="9">Signal peptidase II</fullName>
        <shortName evidence="9">SPase II</shortName>
    </alternativeName>
</protein>
<feature type="active site" evidence="9">
    <location>
        <position position="213"/>
    </location>
</feature>
<keyword evidence="4 9" id="KW-0812">Transmembrane</keyword>
<dbReference type="PROSITE" id="PS00855">
    <property type="entry name" value="SPASE_II"/>
    <property type="match status" value="1"/>
</dbReference>
<evidence type="ECO:0000256" key="2">
    <source>
        <dbReference type="ARBA" id="ARBA00022475"/>
    </source>
</evidence>
<dbReference type="RefSeq" id="WP_141198477.1">
    <property type="nucleotide sequence ID" value="NZ_CP041186.1"/>
</dbReference>
<dbReference type="GO" id="GO:0005886">
    <property type="term" value="C:plasma membrane"/>
    <property type="evidence" value="ECO:0007669"/>
    <property type="project" value="UniProtKB-SubCell"/>
</dbReference>
<accession>A0A5B8Y5Z8</accession>
<evidence type="ECO:0000256" key="8">
    <source>
        <dbReference type="ARBA" id="ARBA00023136"/>
    </source>
</evidence>
<comment type="catalytic activity">
    <reaction evidence="9 10">
        <text>Release of signal peptides from bacterial membrane prolipoproteins. Hydrolyzes -Xaa-Yaa-Zaa-|-(S,diacylglyceryl)Cys-, in which Xaa is hydrophobic (preferably Leu), and Yaa (Ala or Ser) and Zaa (Gly or Ala) have small, neutral side chains.</text>
        <dbReference type="EC" id="3.4.23.36"/>
    </reaction>
</comment>
<dbReference type="GO" id="GO:0006508">
    <property type="term" value="P:proteolysis"/>
    <property type="evidence" value="ECO:0007669"/>
    <property type="project" value="UniProtKB-KW"/>
</dbReference>
<keyword evidence="5 9" id="KW-0064">Aspartyl protease</keyword>
<evidence type="ECO:0000313" key="12">
    <source>
        <dbReference type="EMBL" id="QDG51999.1"/>
    </source>
</evidence>
<comment type="caution">
    <text evidence="9">Lacks conserved residue(s) required for the propagation of feature annotation.</text>
</comment>
<accession>A0A4Y6PV60</accession>
<evidence type="ECO:0000256" key="3">
    <source>
        <dbReference type="ARBA" id="ARBA00022670"/>
    </source>
</evidence>
<dbReference type="Pfam" id="PF01252">
    <property type="entry name" value="Peptidase_A8"/>
    <property type="match status" value="1"/>
</dbReference>
<feature type="transmembrane region" description="Helical" evidence="9">
    <location>
        <begin position="167"/>
        <end position="184"/>
    </location>
</feature>
<dbReference type="UniPathway" id="UPA00665"/>
<evidence type="ECO:0000256" key="9">
    <source>
        <dbReference type="HAMAP-Rule" id="MF_00161"/>
    </source>
</evidence>